<keyword evidence="1" id="KW-0812">Transmembrane</keyword>
<dbReference type="KEGG" id="aev:EI546_13210"/>
<keyword evidence="1" id="KW-1133">Transmembrane helix</keyword>
<evidence type="ECO:0000313" key="4">
    <source>
        <dbReference type="Proteomes" id="UP000285517"/>
    </source>
</evidence>
<accession>A0A410G5R2</accession>
<sequence length="445" mass="51115">MIHTIIHIIVYQLLFLAVYDLFLKKETFFNLNRIYLLVTPILSIVLPFVSLGFIQQNIPQEYFVQLPAVVLEGNVSGLEKRFPWLLLILILWIMGIVGSALLFSYKIFKLIKLNRSGTVENVSGITLRTLPKTDLAFSFHNTIYLGDSISKENRASIIAHEKVHIYQKHSWDLLYFELLRIVFWFNPFVYLFQNRISTLHEYIADTKVAHQNKKREYYQNLLSEVFQTDQISFVNTFFKQSLIKKRIVMLQKTRSPRIKMMKYLLLLPILASILIYTSCSGTKDITQNKEKVINQMPTPPVPPAPPTPPVANREVVEITEVREMDENEVSDVPFSVIDQVPIYPGCTGDNIAMKKCMSTKISEFINSNFNIKVADTSVTGRQRISVQFKINNTGKVVDIRARTKNPKLQAEAERVIAMLPQMSPGEQRGEKVGVLYSLPIIIDLK</sequence>
<organism evidence="3 4">
    <name type="scientific">Aequorivita ciconiae</name>
    <dbReference type="NCBI Taxonomy" id="2494375"/>
    <lineage>
        <taxon>Bacteria</taxon>
        <taxon>Pseudomonadati</taxon>
        <taxon>Bacteroidota</taxon>
        <taxon>Flavobacteriia</taxon>
        <taxon>Flavobacteriales</taxon>
        <taxon>Flavobacteriaceae</taxon>
        <taxon>Aequorivita</taxon>
    </lineage>
</organism>
<dbReference type="InterPro" id="IPR008756">
    <property type="entry name" value="Peptidase_M56"/>
</dbReference>
<proteinExistence type="predicted"/>
<keyword evidence="4" id="KW-1185">Reference proteome</keyword>
<name>A0A410G5R2_9FLAO</name>
<evidence type="ECO:0000259" key="2">
    <source>
        <dbReference type="Pfam" id="PF05569"/>
    </source>
</evidence>
<gene>
    <name evidence="3" type="ORF">EI546_13210</name>
</gene>
<dbReference type="InterPro" id="IPR052173">
    <property type="entry name" value="Beta-lactam_resp_regulator"/>
</dbReference>
<feature type="domain" description="Peptidase M56" evidence="2">
    <location>
        <begin position="142"/>
        <end position="250"/>
    </location>
</feature>
<feature type="transmembrane region" description="Helical" evidence="1">
    <location>
        <begin position="6"/>
        <end position="22"/>
    </location>
</feature>
<dbReference type="OrthoDB" id="1522859at2"/>
<keyword evidence="1" id="KW-0472">Membrane</keyword>
<dbReference type="RefSeq" id="WP_128250982.1">
    <property type="nucleotide sequence ID" value="NZ_CP034951.1"/>
</dbReference>
<feature type="transmembrane region" description="Helical" evidence="1">
    <location>
        <begin position="260"/>
        <end position="278"/>
    </location>
</feature>
<dbReference type="PANTHER" id="PTHR34978:SF3">
    <property type="entry name" value="SLR0241 PROTEIN"/>
    <property type="match status" value="1"/>
</dbReference>
<evidence type="ECO:0000256" key="1">
    <source>
        <dbReference type="SAM" id="Phobius"/>
    </source>
</evidence>
<feature type="transmembrane region" description="Helical" evidence="1">
    <location>
        <begin position="84"/>
        <end position="105"/>
    </location>
</feature>
<feature type="transmembrane region" description="Helical" evidence="1">
    <location>
        <begin position="34"/>
        <end position="54"/>
    </location>
</feature>
<protein>
    <submittedName>
        <fullName evidence="3">M56 family metallopeptidase</fullName>
    </submittedName>
</protein>
<dbReference type="AlphaFoldDB" id="A0A410G5R2"/>
<reference evidence="3 4" key="1">
    <citation type="submission" date="2019-01" db="EMBL/GenBank/DDBJ databases">
        <title>Complete genome sequencing of Aequorivita sp. H23M31.</title>
        <authorList>
            <person name="Bae J.-W."/>
        </authorList>
    </citation>
    <scope>NUCLEOTIDE SEQUENCE [LARGE SCALE GENOMIC DNA]</scope>
    <source>
        <strain evidence="3 4">H23M31</strain>
    </source>
</reference>
<dbReference type="CDD" id="cd07341">
    <property type="entry name" value="M56_BlaR1_MecR1_like"/>
    <property type="match status" value="1"/>
</dbReference>
<dbReference type="Proteomes" id="UP000285517">
    <property type="component" value="Chromosome"/>
</dbReference>
<dbReference type="Gene3D" id="3.30.1150.10">
    <property type="match status" value="1"/>
</dbReference>
<dbReference type="Pfam" id="PF05569">
    <property type="entry name" value="Peptidase_M56"/>
    <property type="match status" value="1"/>
</dbReference>
<evidence type="ECO:0000313" key="3">
    <source>
        <dbReference type="EMBL" id="QAA82617.1"/>
    </source>
</evidence>
<dbReference type="PANTHER" id="PTHR34978">
    <property type="entry name" value="POSSIBLE SENSOR-TRANSDUCER PROTEIN BLAR"/>
    <property type="match status" value="1"/>
</dbReference>
<dbReference type="EMBL" id="CP034951">
    <property type="protein sequence ID" value="QAA82617.1"/>
    <property type="molecule type" value="Genomic_DNA"/>
</dbReference>